<proteinExistence type="predicted"/>
<evidence type="ECO:0000313" key="1">
    <source>
        <dbReference type="EMBL" id="KAG0662682.1"/>
    </source>
</evidence>
<dbReference type="EMBL" id="PUHQ01000025">
    <property type="protein sequence ID" value="KAG0662682.1"/>
    <property type="molecule type" value="Genomic_DNA"/>
</dbReference>
<dbReference type="OrthoDB" id="10520930at2759"/>
<gene>
    <name evidence="1" type="ORF">C6P46_003186</name>
</gene>
<name>A0A9P7B793_RHOMI</name>
<accession>A0A9P7B793</accession>
<sequence length="429" mass="48630">MDAGATTSPLLRLPDELLLAVFEHIAQDEHEKLQAPWRRAMPPPGYLLISKRLNRVLTPRWYRMIALPWVAGGDRPYSLLLSRPSITPLIHELDIWFPLERVHTCLWTVSQLVALRRLVITIFDSRTEGTYDPDDESHSLAQVDESLAALFRKLPYLVDFAIDVDFESDVQISGLDLGLCLATAQIRRLEVPGSMFELPRLGNIKLQHLTLCGAVSRPIFPLSELETLSFTGSGSVTLTTMQPFFDQYATYAHETGASPRLSLLKVNDGYAKYYQFASTSVLDLVTFLEQLSSTNIPKLDLTVCVKLDMSTRTIPPLRNVKTLRLHLPVPVLETSGMVLIAELIRRFSSLTRLSLRLRTTVHEKNDDDDPQPIWTTTRFCRTFPGIPTLVKDLSDTTEITQFVFERSQGSFVWTRDNASRELESRQICD</sequence>
<dbReference type="Proteomes" id="UP000777482">
    <property type="component" value="Unassembled WGS sequence"/>
</dbReference>
<organism evidence="1 2">
    <name type="scientific">Rhodotorula mucilaginosa</name>
    <name type="common">Yeast</name>
    <name type="synonym">Rhodotorula rubra</name>
    <dbReference type="NCBI Taxonomy" id="5537"/>
    <lineage>
        <taxon>Eukaryota</taxon>
        <taxon>Fungi</taxon>
        <taxon>Dikarya</taxon>
        <taxon>Basidiomycota</taxon>
        <taxon>Pucciniomycotina</taxon>
        <taxon>Microbotryomycetes</taxon>
        <taxon>Sporidiobolales</taxon>
        <taxon>Sporidiobolaceae</taxon>
        <taxon>Rhodotorula</taxon>
    </lineage>
</organism>
<comment type="caution">
    <text evidence="1">The sequence shown here is derived from an EMBL/GenBank/DDBJ whole genome shotgun (WGS) entry which is preliminary data.</text>
</comment>
<evidence type="ECO:0008006" key="3">
    <source>
        <dbReference type="Google" id="ProtNLM"/>
    </source>
</evidence>
<dbReference type="AlphaFoldDB" id="A0A9P7B793"/>
<dbReference type="SUPFAM" id="SSF52047">
    <property type="entry name" value="RNI-like"/>
    <property type="match status" value="1"/>
</dbReference>
<reference evidence="1 2" key="1">
    <citation type="submission" date="2020-11" db="EMBL/GenBank/DDBJ databases">
        <title>Kefir isolates.</title>
        <authorList>
            <person name="Marcisauskas S."/>
            <person name="Kim Y."/>
            <person name="Blasche S."/>
        </authorList>
    </citation>
    <scope>NUCLEOTIDE SEQUENCE [LARGE SCALE GENOMIC DNA]</scope>
    <source>
        <strain evidence="1 2">KR</strain>
    </source>
</reference>
<evidence type="ECO:0000313" key="2">
    <source>
        <dbReference type="Proteomes" id="UP000777482"/>
    </source>
</evidence>
<keyword evidence="2" id="KW-1185">Reference proteome</keyword>
<protein>
    <recommendedName>
        <fullName evidence="3">F-box domain-containing protein</fullName>
    </recommendedName>
</protein>